<dbReference type="SUPFAM" id="SSF58104">
    <property type="entry name" value="Methyl-accepting chemotaxis protein (MCP) signaling domain"/>
    <property type="match status" value="1"/>
</dbReference>
<dbReference type="Gene3D" id="1.10.287.950">
    <property type="entry name" value="Methyl-accepting chemotaxis protein"/>
    <property type="match status" value="1"/>
</dbReference>
<dbReference type="InterPro" id="IPR051310">
    <property type="entry name" value="MCP_chemotaxis"/>
</dbReference>
<reference evidence="15 16" key="1">
    <citation type="submission" date="2020-03" db="EMBL/GenBank/DDBJ databases">
        <title>Complete Genome Sequence of Halomonas hydrothermalis Strain Slthf2, Halophilic Bacterium Isolated from Deep-Sea Hydrothermal-Vent Environments.</title>
        <authorList>
            <person name="Takeyama N."/>
            <person name="Huang M."/>
            <person name="Sato K."/>
            <person name="Galipon J."/>
            <person name="Arakawa K."/>
        </authorList>
    </citation>
    <scope>NUCLEOTIDE SEQUENCE [LARGE SCALE GENOMIC DNA]</scope>
    <source>
        <strain evidence="15 16">Slthf2</strain>
    </source>
</reference>
<evidence type="ECO:0000256" key="1">
    <source>
        <dbReference type="ARBA" id="ARBA00004429"/>
    </source>
</evidence>
<evidence type="ECO:0000256" key="11">
    <source>
        <dbReference type="PROSITE-ProRule" id="PRU00284"/>
    </source>
</evidence>
<evidence type="ECO:0000256" key="8">
    <source>
        <dbReference type="ARBA" id="ARBA00023136"/>
    </source>
</evidence>
<evidence type="ECO:0000256" key="12">
    <source>
        <dbReference type="SAM" id="Phobius"/>
    </source>
</evidence>
<dbReference type="InterPro" id="IPR003122">
    <property type="entry name" value="Tar_rcpt_lig-bd"/>
</dbReference>
<proteinExistence type="inferred from homology"/>
<dbReference type="PROSITE" id="PS50885">
    <property type="entry name" value="HAMP"/>
    <property type="match status" value="1"/>
</dbReference>
<dbReference type="GO" id="GO:0007165">
    <property type="term" value="P:signal transduction"/>
    <property type="evidence" value="ECO:0007669"/>
    <property type="project" value="UniProtKB-KW"/>
</dbReference>
<evidence type="ECO:0000256" key="10">
    <source>
        <dbReference type="ARBA" id="ARBA00029447"/>
    </source>
</evidence>
<name>A0A6F8U3G6_9GAMM</name>
<dbReference type="Pfam" id="PF02203">
    <property type="entry name" value="TarH"/>
    <property type="match status" value="1"/>
</dbReference>
<dbReference type="SMART" id="SM00283">
    <property type="entry name" value="MA"/>
    <property type="match status" value="1"/>
</dbReference>
<evidence type="ECO:0000256" key="4">
    <source>
        <dbReference type="ARBA" id="ARBA00022500"/>
    </source>
</evidence>
<evidence type="ECO:0000256" key="2">
    <source>
        <dbReference type="ARBA" id="ARBA00022475"/>
    </source>
</evidence>
<evidence type="ECO:0000259" key="13">
    <source>
        <dbReference type="PROSITE" id="PS50111"/>
    </source>
</evidence>
<evidence type="ECO:0000313" key="15">
    <source>
        <dbReference type="EMBL" id="BCB07460.1"/>
    </source>
</evidence>
<dbReference type="RefSeq" id="WP_172420472.1">
    <property type="nucleotide sequence ID" value="NZ_AP022843.1"/>
</dbReference>
<dbReference type="GO" id="GO:0006935">
    <property type="term" value="P:chemotaxis"/>
    <property type="evidence" value="ECO:0007669"/>
    <property type="project" value="UniProtKB-KW"/>
</dbReference>
<dbReference type="SMART" id="SM00304">
    <property type="entry name" value="HAMP"/>
    <property type="match status" value="1"/>
</dbReference>
<keyword evidence="3" id="KW-0488">Methylation</keyword>
<keyword evidence="8 12" id="KW-0472">Membrane</keyword>
<dbReference type="CDD" id="cd11386">
    <property type="entry name" value="MCP_signal"/>
    <property type="match status" value="1"/>
</dbReference>
<dbReference type="PRINTS" id="PR00260">
    <property type="entry name" value="CHEMTRNSDUCR"/>
</dbReference>
<keyword evidence="2" id="KW-1003">Cell membrane</keyword>
<dbReference type="Pfam" id="PF00672">
    <property type="entry name" value="HAMP"/>
    <property type="match status" value="1"/>
</dbReference>
<keyword evidence="9 11" id="KW-0807">Transducer</keyword>
<dbReference type="SUPFAM" id="SSF47170">
    <property type="entry name" value="Aspartate receptor, ligand-binding domain"/>
    <property type="match status" value="1"/>
</dbReference>
<keyword evidence="5" id="KW-0997">Cell inner membrane</keyword>
<dbReference type="Gene3D" id="1.20.120.30">
    <property type="entry name" value="Aspartate receptor, ligand-binding domain"/>
    <property type="match status" value="1"/>
</dbReference>
<feature type="domain" description="Methyl-accepting transducer" evidence="13">
    <location>
        <begin position="277"/>
        <end position="506"/>
    </location>
</feature>
<dbReference type="InterPro" id="IPR004089">
    <property type="entry name" value="MCPsignal_dom"/>
</dbReference>
<evidence type="ECO:0000256" key="3">
    <source>
        <dbReference type="ARBA" id="ARBA00022481"/>
    </source>
</evidence>
<sequence length="545" mass="60364">MHRLNNLTMRMSWSLVLCAFLTLLLLLSGTGLYAVNHSQESIEQFTNVNVNQQSTLNRTNSSIQNVRLQMGRLYEELLEAYPSLTDVERRQRADEMRHLLENADNVFAEFLALPFNPSHEHFVREIDSSFNNMMSHQLLPQLDSLYQGDTADYQRLRNSTHAAYDTFYQDAVNFFHTVEDEGNQRLDNFSSVVNLANSAIVSVFIIALIITAIVYWGVSVNLIRPMQRINEHFQYIAKGDLSREIEVLGRNEIGILFNSLRNMQKDLLETVATVRHSSEEVFAGAREIVLGNQDLASRTERQSASLTQTASSIEEMTATMERNSDNAAQASRVAQEAAHNAQQGGDVVTHVVSKMHEIRHSSQQITDIIGLIDSIAFQTNILALNASVEAARAGEHGRGFAVVASEVRLLATRSADAAADIRQLIATSVSQVESGTQHADLASESMVAIMESVKRVTTLMDEIAVASEEQRVGINEVNSAISEMEQTTQQNAAMVEQASTSATQLEHEAERLTEVVLRFKLNASAANTQSGAQLVSLTHQAVPCT</sequence>
<dbReference type="FunFam" id="1.10.287.950:FF:000001">
    <property type="entry name" value="Methyl-accepting chemotaxis sensory transducer"/>
    <property type="match status" value="1"/>
</dbReference>
<dbReference type="Pfam" id="PF00015">
    <property type="entry name" value="MCPsignal"/>
    <property type="match status" value="1"/>
</dbReference>
<dbReference type="CDD" id="cd06225">
    <property type="entry name" value="HAMP"/>
    <property type="match status" value="1"/>
</dbReference>
<dbReference type="InterPro" id="IPR035440">
    <property type="entry name" value="4HB_MCP_dom_sf"/>
</dbReference>
<dbReference type="EMBL" id="AP022843">
    <property type="protein sequence ID" value="BCB07460.1"/>
    <property type="molecule type" value="Genomic_DNA"/>
</dbReference>
<evidence type="ECO:0000256" key="9">
    <source>
        <dbReference type="ARBA" id="ARBA00023224"/>
    </source>
</evidence>
<gene>
    <name evidence="15" type="primary">tar</name>
    <name evidence="15" type="ORF">HHSLTHF2_13500</name>
</gene>
<feature type="transmembrane region" description="Helical" evidence="12">
    <location>
        <begin position="195"/>
        <end position="218"/>
    </location>
</feature>
<organism evidence="15 16">
    <name type="scientific">Halomonas hydrothermalis</name>
    <dbReference type="NCBI Taxonomy" id="115561"/>
    <lineage>
        <taxon>Bacteria</taxon>
        <taxon>Pseudomonadati</taxon>
        <taxon>Pseudomonadota</taxon>
        <taxon>Gammaproteobacteria</taxon>
        <taxon>Oceanospirillales</taxon>
        <taxon>Halomonadaceae</taxon>
        <taxon>Halomonas</taxon>
    </lineage>
</organism>
<dbReference type="InterPro" id="IPR004090">
    <property type="entry name" value="Chemotax_Me-accpt_rcpt"/>
</dbReference>
<keyword evidence="6 12" id="KW-0812">Transmembrane</keyword>
<dbReference type="AlphaFoldDB" id="A0A6F8U3G6"/>
<comment type="subcellular location">
    <subcellularLocation>
        <location evidence="1">Cell inner membrane</location>
        <topology evidence="1">Multi-pass membrane protein</topology>
    </subcellularLocation>
</comment>
<evidence type="ECO:0000256" key="5">
    <source>
        <dbReference type="ARBA" id="ARBA00022519"/>
    </source>
</evidence>
<evidence type="ECO:0000313" key="16">
    <source>
        <dbReference type="Proteomes" id="UP000502259"/>
    </source>
</evidence>
<evidence type="ECO:0000256" key="7">
    <source>
        <dbReference type="ARBA" id="ARBA00022989"/>
    </source>
</evidence>
<dbReference type="PANTHER" id="PTHR43531">
    <property type="entry name" value="PROTEIN ICFG"/>
    <property type="match status" value="1"/>
</dbReference>
<dbReference type="GO" id="GO:0004888">
    <property type="term" value="F:transmembrane signaling receptor activity"/>
    <property type="evidence" value="ECO:0007669"/>
    <property type="project" value="InterPro"/>
</dbReference>
<accession>A0A6F8U3G6</accession>
<dbReference type="PANTHER" id="PTHR43531:SF14">
    <property type="entry name" value="METHYL-ACCEPTING CHEMOTAXIS PROTEIN I-RELATED"/>
    <property type="match status" value="1"/>
</dbReference>
<evidence type="ECO:0000259" key="14">
    <source>
        <dbReference type="PROSITE" id="PS50885"/>
    </source>
</evidence>
<feature type="domain" description="HAMP" evidence="14">
    <location>
        <begin position="220"/>
        <end position="272"/>
    </location>
</feature>
<keyword evidence="16" id="KW-1185">Reference proteome</keyword>
<dbReference type="InterPro" id="IPR003660">
    <property type="entry name" value="HAMP_dom"/>
</dbReference>
<evidence type="ECO:0000256" key="6">
    <source>
        <dbReference type="ARBA" id="ARBA00022692"/>
    </source>
</evidence>
<keyword evidence="4" id="KW-0145">Chemotaxis</keyword>
<dbReference type="PROSITE" id="PS50111">
    <property type="entry name" value="CHEMOTAXIS_TRANSDUC_2"/>
    <property type="match status" value="1"/>
</dbReference>
<dbReference type="Proteomes" id="UP000502259">
    <property type="component" value="Chromosome"/>
</dbReference>
<comment type="similarity">
    <text evidence="10">Belongs to the methyl-accepting chemotaxis (MCP) protein family.</text>
</comment>
<keyword evidence="7 12" id="KW-1133">Transmembrane helix</keyword>
<dbReference type="GO" id="GO:0005886">
    <property type="term" value="C:plasma membrane"/>
    <property type="evidence" value="ECO:0007669"/>
    <property type="project" value="UniProtKB-SubCell"/>
</dbReference>
<protein>
    <submittedName>
        <fullName evidence="15">Methyl-accepting chemotaxis protein II</fullName>
    </submittedName>
</protein>